<dbReference type="Gene3D" id="1.10.510.10">
    <property type="entry name" value="Transferase(Phosphotransferase) domain 1"/>
    <property type="match status" value="1"/>
</dbReference>
<dbReference type="KEGG" id="cdet:87945249"/>
<dbReference type="CDD" id="cd00180">
    <property type="entry name" value="PKc"/>
    <property type="match status" value="1"/>
</dbReference>
<evidence type="ECO:0000259" key="3">
    <source>
        <dbReference type="PROSITE" id="PS50234"/>
    </source>
</evidence>
<feature type="compositionally biased region" description="Basic and acidic residues" evidence="1">
    <location>
        <begin position="970"/>
        <end position="984"/>
    </location>
</feature>
<dbReference type="InterPro" id="IPR002035">
    <property type="entry name" value="VWF_A"/>
</dbReference>
<dbReference type="GeneID" id="87945249"/>
<name>A0AAX4IKF5_9PEZI</name>
<evidence type="ECO:0000313" key="5">
    <source>
        <dbReference type="Proteomes" id="UP001322277"/>
    </source>
</evidence>
<dbReference type="AlphaFoldDB" id="A0AAX4IKF5"/>
<keyword evidence="5" id="KW-1185">Reference proteome</keyword>
<feature type="region of interest" description="Disordered" evidence="1">
    <location>
        <begin position="594"/>
        <end position="620"/>
    </location>
</feature>
<feature type="domain" description="Protein kinase" evidence="2">
    <location>
        <begin position="195"/>
        <end position="516"/>
    </location>
</feature>
<dbReference type="GO" id="GO:0004674">
    <property type="term" value="F:protein serine/threonine kinase activity"/>
    <property type="evidence" value="ECO:0007669"/>
    <property type="project" value="TreeGrafter"/>
</dbReference>
<feature type="compositionally biased region" description="Polar residues" evidence="1">
    <location>
        <begin position="926"/>
        <end position="950"/>
    </location>
</feature>
<feature type="domain" description="VWFA" evidence="3">
    <location>
        <begin position="680"/>
        <end position="897"/>
    </location>
</feature>
<feature type="compositionally biased region" description="Basic and acidic residues" evidence="1">
    <location>
        <begin position="951"/>
        <end position="963"/>
    </location>
</feature>
<evidence type="ECO:0008006" key="6">
    <source>
        <dbReference type="Google" id="ProtNLM"/>
    </source>
</evidence>
<gene>
    <name evidence="4" type="ORF">CDEST_08746</name>
</gene>
<feature type="region of interest" description="Disordered" evidence="1">
    <location>
        <begin position="915"/>
        <end position="1048"/>
    </location>
</feature>
<dbReference type="SMART" id="SM00220">
    <property type="entry name" value="S_TKc"/>
    <property type="match status" value="1"/>
</dbReference>
<dbReference type="Proteomes" id="UP001322277">
    <property type="component" value="Chromosome 5"/>
</dbReference>
<dbReference type="EMBL" id="CP137309">
    <property type="protein sequence ID" value="WQF83732.1"/>
    <property type="molecule type" value="Genomic_DNA"/>
</dbReference>
<feature type="compositionally biased region" description="Polar residues" evidence="1">
    <location>
        <begin position="990"/>
        <end position="1007"/>
    </location>
</feature>
<feature type="compositionally biased region" description="Low complexity" evidence="1">
    <location>
        <begin position="1026"/>
        <end position="1048"/>
    </location>
</feature>
<dbReference type="RefSeq" id="XP_062780956.1">
    <property type="nucleotide sequence ID" value="XM_062924905.1"/>
</dbReference>
<dbReference type="Pfam" id="PF00069">
    <property type="entry name" value="Pkinase"/>
    <property type="match status" value="1"/>
</dbReference>
<protein>
    <recommendedName>
        <fullName evidence="6">Protein kinase domain-containing protein</fullName>
    </recommendedName>
</protein>
<dbReference type="InterPro" id="IPR011009">
    <property type="entry name" value="Kinase-like_dom_sf"/>
</dbReference>
<dbReference type="PANTHER" id="PTHR24359">
    <property type="entry name" value="SERINE/THREONINE-PROTEIN KINASE SBK1"/>
    <property type="match status" value="1"/>
</dbReference>
<dbReference type="InterPro" id="IPR000719">
    <property type="entry name" value="Prot_kinase_dom"/>
</dbReference>
<sequence length="1048" mass="119804">MGSRQPEFEQQFQTALLEFRELRRQQTRTSARGQQFVLVNNVTARLRQRSPSCPAIYEDDLGRLGQTAYLREKLSPPRLRVREFDNYLEIFYNLLDINAPSLIHEFRNSNLATLPIELDVLRKHIKPPRGYPDFHDKFYESQFAWCPIRFEMDMGTSHRHSIHNIISPFSRKEKIKPYRDGKGPRVNTATLYAVEVPEELVGPGLQKQMASAKIERQENGTDSFGTGEKRYRFALKQFNSSKKEHFINEKEMFINLENKEGMIKYIGWFQSFEPDDRGGLEECWNIVLELADFDFYTAIRKESPPISAKEILGFWQTMAEISGALASIHTVVVDRQQYLTWHGDIKPENILRVKNRFKLADPGEASMWLKSAGSSRDQKTKSTGGTRTYAAPEKAAYLDGLSRQKPDVSQTSDVWSLGCVLSIAATYVVLGTQGVLIFNRLRREAIFKNTEHSSDAFHDGDAVLLEVQHWHRYLREAARRNDVYTQAVLDMVDDYMLVKKDRWSAKKICQQFDKLFDSAEPEESQVPKDLHTLLQRIDLQSEQMYDQHSGIRRVDSDEGAKQLPQVPNLPPADVEFESRRILLEQAIQPVAQRSQDRMVLPAHSRTRTSSTTQPPDSPVKPREAITAWQVRTELMKTGMKFRPTLKSFSSLFKLKPVPVKGKNMSEHLDQRLEVEFKNRDIVYLIDNGTTMASHWSQVTHLLEVLVWRSLGYDDNGMELYFTDPDTDPRATVTESCLQQVEDFTKAMIFAQPDKPRSLTQAVNTTIVPELARIINRYTRAKASKKPPRKKTIIILTDGIWKGMQMEHTIDVYLRSIIHELRDLHGDLSYIQPGKSQEQVDISTIRPVTIQFVQFGQDMNAVERLRRLDDDMRLYGCPDLIDTEHADGDVYKMFLGSLCQDIDKQMRFMVGPALSASPSIERDSFRPQDTLQSPSQTEPRSTAVSQTLTRGSDQHDRISGDQDRPLTPSVQRHELPTTPDLRSEDFPTPLHRSSTIGLANAISPSTVASPDGIGFMRESPSYHDTQRSPPTSPASSAPPETPSRSSRRP</sequence>
<proteinExistence type="predicted"/>
<reference evidence="5" key="1">
    <citation type="journal article" date="2023" name="bioRxiv">
        <title>Complete genome of the Medicago anthracnose fungus, Colletotrichum destructivum, reveals a mini-chromosome-like region within a core chromosome.</title>
        <authorList>
            <person name="Lapalu N."/>
            <person name="Simon A."/>
            <person name="Lu A."/>
            <person name="Plaumann P.-L."/>
            <person name="Amselem J."/>
            <person name="Pigne S."/>
            <person name="Auger A."/>
            <person name="Koch C."/>
            <person name="Dallery J.-F."/>
            <person name="O'Connell R.J."/>
        </authorList>
    </citation>
    <scope>NUCLEOTIDE SEQUENCE [LARGE SCALE GENOMIC DNA]</scope>
    <source>
        <strain evidence="5">CBS 520.97</strain>
    </source>
</reference>
<evidence type="ECO:0000313" key="4">
    <source>
        <dbReference type="EMBL" id="WQF83732.1"/>
    </source>
</evidence>
<dbReference type="PROSITE" id="PS50234">
    <property type="entry name" value="VWFA"/>
    <property type="match status" value="1"/>
</dbReference>
<dbReference type="SUPFAM" id="SSF56112">
    <property type="entry name" value="Protein kinase-like (PK-like)"/>
    <property type="match status" value="1"/>
</dbReference>
<accession>A0AAX4IKF5</accession>
<dbReference type="GO" id="GO:0005524">
    <property type="term" value="F:ATP binding"/>
    <property type="evidence" value="ECO:0007669"/>
    <property type="project" value="InterPro"/>
</dbReference>
<dbReference type="PROSITE" id="PS50011">
    <property type="entry name" value="PROTEIN_KINASE_DOM"/>
    <property type="match status" value="1"/>
</dbReference>
<dbReference type="PANTHER" id="PTHR24359:SF1">
    <property type="entry name" value="INHIBITOR OF NUCLEAR FACTOR KAPPA-B KINASE EPSILON SUBUNIT HOMOLOG 1-RELATED"/>
    <property type="match status" value="1"/>
</dbReference>
<organism evidence="4 5">
    <name type="scientific">Colletotrichum destructivum</name>
    <dbReference type="NCBI Taxonomy" id="34406"/>
    <lineage>
        <taxon>Eukaryota</taxon>
        <taxon>Fungi</taxon>
        <taxon>Dikarya</taxon>
        <taxon>Ascomycota</taxon>
        <taxon>Pezizomycotina</taxon>
        <taxon>Sordariomycetes</taxon>
        <taxon>Hypocreomycetidae</taxon>
        <taxon>Glomerellales</taxon>
        <taxon>Glomerellaceae</taxon>
        <taxon>Colletotrichum</taxon>
        <taxon>Colletotrichum destructivum species complex</taxon>
    </lineage>
</organism>
<evidence type="ECO:0000259" key="2">
    <source>
        <dbReference type="PROSITE" id="PS50011"/>
    </source>
</evidence>
<evidence type="ECO:0000256" key="1">
    <source>
        <dbReference type="SAM" id="MobiDB-lite"/>
    </source>
</evidence>